<sequence length="98" mass="11321">MLLFLKSLPVGCHFNIIRFGSQYKTLFNENTVLYNKTNAQQAEQLIERLKADLGGTDLLKPLRWIERYSPSQGRSRQVFLLTDGEISNVTEDNHQVDH</sequence>
<evidence type="ECO:0000313" key="3">
    <source>
        <dbReference type="Proteomes" id="UP000663828"/>
    </source>
</evidence>
<dbReference type="Pfam" id="PF13768">
    <property type="entry name" value="VWA_3"/>
    <property type="match status" value="1"/>
</dbReference>
<reference evidence="2" key="1">
    <citation type="submission" date="2021-02" db="EMBL/GenBank/DDBJ databases">
        <authorList>
            <person name="Nowell W R."/>
        </authorList>
    </citation>
    <scope>NUCLEOTIDE SEQUENCE</scope>
</reference>
<dbReference type="PANTHER" id="PTHR45737:SF6">
    <property type="entry name" value="VON WILLEBRAND FACTOR A DOMAIN-CONTAINING PROTEIN 5A"/>
    <property type="match status" value="1"/>
</dbReference>
<dbReference type="InterPro" id="IPR036465">
    <property type="entry name" value="vWFA_dom_sf"/>
</dbReference>
<proteinExistence type="predicted"/>
<organism evidence="2 3">
    <name type="scientific">Adineta ricciae</name>
    <name type="common">Rotifer</name>
    <dbReference type="NCBI Taxonomy" id="249248"/>
    <lineage>
        <taxon>Eukaryota</taxon>
        <taxon>Metazoa</taxon>
        <taxon>Spiralia</taxon>
        <taxon>Gnathifera</taxon>
        <taxon>Rotifera</taxon>
        <taxon>Eurotatoria</taxon>
        <taxon>Bdelloidea</taxon>
        <taxon>Adinetida</taxon>
        <taxon>Adinetidae</taxon>
        <taxon>Adineta</taxon>
    </lineage>
</organism>
<keyword evidence="3" id="KW-1185">Reference proteome</keyword>
<protein>
    <recommendedName>
        <fullName evidence="1">VWFA domain-containing protein</fullName>
    </recommendedName>
</protein>
<dbReference type="EMBL" id="CAJNOR010016400">
    <property type="protein sequence ID" value="CAF1684984.1"/>
    <property type="molecule type" value="Genomic_DNA"/>
</dbReference>
<dbReference type="PANTHER" id="PTHR45737">
    <property type="entry name" value="VON WILLEBRAND FACTOR A DOMAIN-CONTAINING PROTEIN 5A"/>
    <property type="match status" value="1"/>
</dbReference>
<dbReference type="AlphaFoldDB" id="A0A816HC14"/>
<gene>
    <name evidence="2" type="ORF">XAT740_LOCUS61640</name>
</gene>
<comment type="caution">
    <text evidence="2">The sequence shown here is derived from an EMBL/GenBank/DDBJ whole genome shotgun (WGS) entry which is preliminary data.</text>
</comment>
<feature type="domain" description="VWFA" evidence="1">
    <location>
        <begin position="1"/>
        <end position="91"/>
    </location>
</feature>
<name>A0A816HC14_ADIRI</name>
<evidence type="ECO:0000259" key="1">
    <source>
        <dbReference type="Pfam" id="PF13768"/>
    </source>
</evidence>
<accession>A0A816HC14</accession>
<dbReference type="Gene3D" id="3.40.50.410">
    <property type="entry name" value="von Willebrand factor, type A domain"/>
    <property type="match status" value="1"/>
</dbReference>
<dbReference type="Proteomes" id="UP000663828">
    <property type="component" value="Unassembled WGS sequence"/>
</dbReference>
<dbReference type="InterPro" id="IPR002035">
    <property type="entry name" value="VWF_A"/>
</dbReference>
<dbReference type="SUPFAM" id="SSF53300">
    <property type="entry name" value="vWA-like"/>
    <property type="match status" value="1"/>
</dbReference>
<evidence type="ECO:0000313" key="2">
    <source>
        <dbReference type="EMBL" id="CAF1684984.1"/>
    </source>
</evidence>